<dbReference type="OrthoDB" id="116031at2"/>
<dbReference type="Proteomes" id="UP000245535">
    <property type="component" value="Unassembled WGS sequence"/>
</dbReference>
<dbReference type="PANTHER" id="PTHR34071:SF2">
    <property type="entry name" value="FLAVIN-NUCLEOTIDE-BINDING PROTEIN"/>
    <property type="match status" value="1"/>
</dbReference>
<dbReference type="InterPro" id="IPR024747">
    <property type="entry name" value="Pyridox_Oxase-rel"/>
</dbReference>
<evidence type="ECO:0008006" key="3">
    <source>
        <dbReference type="Google" id="ProtNLM"/>
    </source>
</evidence>
<dbReference type="Pfam" id="PF12900">
    <property type="entry name" value="Pyridox_ox_2"/>
    <property type="match status" value="1"/>
</dbReference>
<organism evidence="1 2">
    <name type="scientific">Sediminitomix flava</name>
    <dbReference type="NCBI Taxonomy" id="379075"/>
    <lineage>
        <taxon>Bacteria</taxon>
        <taxon>Pseudomonadati</taxon>
        <taxon>Bacteroidota</taxon>
        <taxon>Cytophagia</taxon>
        <taxon>Cytophagales</taxon>
        <taxon>Flammeovirgaceae</taxon>
        <taxon>Sediminitomix</taxon>
    </lineage>
</organism>
<evidence type="ECO:0000313" key="1">
    <source>
        <dbReference type="EMBL" id="PWJ33658.1"/>
    </source>
</evidence>
<dbReference type="PANTHER" id="PTHR34071">
    <property type="entry name" value="5-NITROIMIDAZOLE ANTIBIOTICS RESISTANCE PROTEIN, NIMA-FAMILY-RELATED PROTEIN-RELATED"/>
    <property type="match status" value="1"/>
</dbReference>
<name>A0A315YVU6_SEDFL</name>
<gene>
    <name evidence="1" type="ORF">BC781_1125</name>
</gene>
<comment type="caution">
    <text evidence="1">The sequence shown here is derived from an EMBL/GenBank/DDBJ whole genome shotgun (WGS) entry which is preliminary data.</text>
</comment>
<dbReference type="SUPFAM" id="SSF50475">
    <property type="entry name" value="FMN-binding split barrel"/>
    <property type="match status" value="1"/>
</dbReference>
<proteinExistence type="predicted"/>
<evidence type="ECO:0000313" key="2">
    <source>
        <dbReference type="Proteomes" id="UP000245535"/>
    </source>
</evidence>
<reference evidence="1 2" key="1">
    <citation type="submission" date="2018-03" db="EMBL/GenBank/DDBJ databases">
        <title>Genomic Encyclopedia of Archaeal and Bacterial Type Strains, Phase II (KMG-II): from individual species to whole genera.</title>
        <authorList>
            <person name="Goeker M."/>
        </authorList>
    </citation>
    <scope>NUCLEOTIDE SEQUENCE [LARGE SCALE GENOMIC DNA]</scope>
    <source>
        <strain evidence="1 2">DSM 28229</strain>
    </source>
</reference>
<dbReference type="InterPro" id="IPR012349">
    <property type="entry name" value="Split_barrel_FMN-bd"/>
</dbReference>
<dbReference type="EMBL" id="QGDO01000012">
    <property type="protein sequence ID" value="PWJ33658.1"/>
    <property type="molecule type" value="Genomic_DNA"/>
</dbReference>
<accession>A0A315YVU6</accession>
<keyword evidence="2" id="KW-1185">Reference proteome</keyword>
<dbReference type="Gene3D" id="2.30.110.10">
    <property type="entry name" value="Electron Transport, Fmn-binding Protein, Chain A"/>
    <property type="match status" value="1"/>
</dbReference>
<sequence>MKNLEQIHRVKRGGHLSDHSWEKVSEILDAHFVGYLSSEREGIPVVLPTAYGRIGKKIYIHGAIKNGMINGILEKGIASMTVSILDGLVLARSAYHHSLNYRSVVVTGKVEVISDPEEKVIALKAISDQMLKGRWEEVREPSENELKATFILAFEAEYFVSKSRAGMPSDEKEDYELPIWAGVLPISESYQHAITDEGVESPIPKSVQHMELKNCR</sequence>
<dbReference type="AlphaFoldDB" id="A0A315YVU6"/>
<dbReference type="RefSeq" id="WP_109623131.1">
    <property type="nucleotide sequence ID" value="NZ_QGDO01000012.1"/>
</dbReference>
<protein>
    <recommendedName>
        <fullName evidence="3">Nitroimidazol reductase NimA-like FMN-containing flavoprotein (Pyridoxamine 5'-phosphate oxidase superfamily)</fullName>
    </recommendedName>
</protein>